<organism evidence="8 9">
    <name type="scientific">Candidatus Scybalomonas excrementavium</name>
    <dbReference type="NCBI Taxonomy" id="2840943"/>
    <lineage>
        <taxon>Bacteria</taxon>
        <taxon>Bacillati</taxon>
        <taxon>Bacillota</taxon>
        <taxon>Clostridia</taxon>
        <taxon>Lachnospirales</taxon>
        <taxon>Lachnospiraceae</taxon>
        <taxon>Lachnospiraceae incertae sedis</taxon>
        <taxon>Candidatus Scybalomonas</taxon>
    </lineage>
</organism>
<dbReference type="Pfam" id="PF00294">
    <property type="entry name" value="PfkB"/>
    <property type="match status" value="1"/>
</dbReference>
<accession>A0A9D9N7Q1</accession>
<evidence type="ECO:0000256" key="4">
    <source>
        <dbReference type="ARBA" id="ARBA00022777"/>
    </source>
</evidence>
<dbReference type="Gene3D" id="3.40.1190.20">
    <property type="match status" value="1"/>
</dbReference>
<dbReference type="InterPro" id="IPR002173">
    <property type="entry name" value="Carboh/pur_kinase_PfkB_CS"/>
</dbReference>
<feature type="domain" description="Carbohydrate kinase PfkB" evidence="7">
    <location>
        <begin position="4"/>
        <end position="301"/>
    </location>
</feature>
<evidence type="ECO:0000256" key="6">
    <source>
        <dbReference type="SAM" id="MobiDB-lite"/>
    </source>
</evidence>
<feature type="region of interest" description="Disordered" evidence="6">
    <location>
        <begin position="295"/>
        <end position="314"/>
    </location>
</feature>
<proteinExistence type="inferred from homology"/>
<name>A0A9D9N7Q1_9FIRM</name>
<comment type="similarity">
    <text evidence="1">Belongs to the carbohydrate kinase PfkB family.</text>
</comment>
<evidence type="ECO:0000313" key="9">
    <source>
        <dbReference type="Proteomes" id="UP000823618"/>
    </source>
</evidence>
<dbReference type="Proteomes" id="UP000823618">
    <property type="component" value="Unassembled WGS sequence"/>
</dbReference>
<dbReference type="InterPro" id="IPR011611">
    <property type="entry name" value="PfkB_dom"/>
</dbReference>
<comment type="caution">
    <text evidence="8">The sequence shown here is derived from an EMBL/GenBank/DDBJ whole genome shotgun (WGS) entry which is preliminary data.</text>
</comment>
<dbReference type="CDD" id="cd01166">
    <property type="entry name" value="KdgK"/>
    <property type="match status" value="1"/>
</dbReference>
<dbReference type="AlphaFoldDB" id="A0A9D9N7Q1"/>
<dbReference type="PANTHER" id="PTHR43085">
    <property type="entry name" value="HEXOKINASE FAMILY MEMBER"/>
    <property type="match status" value="1"/>
</dbReference>
<dbReference type="EMBL" id="JADIML010000169">
    <property type="protein sequence ID" value="MBO8463516.1"/>
    <property type="molecule type" value="Genomic_DNA"/>
</dbReference>
<dbReference type="SUPFAM" id="SSF53613">
    <property type="entry name" value="Ribokinase-like"/>
    <property type="match status" value="1"/>
</dbReference>
<keyword evidence="3" id="KW-0547">Nucleotide-binding</keyword>
<gene>
    <name evidence="8" type="ORF">IAC13_06245</name>
</gene>
<reference evidence="8" key="2">
    <citation type="journal article" date="2021" name="PeerJ">
        <title>Extensive microbial diversity within the chicken gut microbiome revealed by metagenomics and culture.</title>
        <authorList>
            <person name="Gilroy R."/>
            <person name="Ravi A."/>
            <person name="Getino M."/>
            <person name="Pursley I."/>
            <person name="Horton D.L."/>
            <person name="Alikhan N.F."/>
            <person name="Baker D."/>
            <person name="Gharbi K."/>
            <person name="Hall N."/>
            <person name="Watson M."/>
            <person name="Adriaenssens E.M."/>
            <person name="Foster-Nyarko E."/>
            <person name="Jarju S."/>
            <person name="Secka A."/>
            <person name="Antonio M."/>
            <person name="Oren A."/>
            <person name="Chaudhuri R.R."/>
            <person name="La Ragione R."/>
            <person name="Hildebrand F."/>
            <person name="Pallen M.J."/>
        </authorList>
    </citation>
    <scope>NUCLEOTIDE SEQUENCE</scope>
    <source>
        <strain evidence="8">E3-2379</strain>
    </source>
</reference>
<keyword evidence="5" id="KW-0067">ATP-binding</keyword>
<dbReference type="InterPro" id="IPR029056">
    <property type="entry name" value="Ribokinase-like"/>
</dbReference>
<evidence type="ECO:0000256" key="3">
    <source>
        <dbReference type="ARBA" id="ARBA00022741"/>
    </source>
</evidence>
<sequence>MASEVILFGEPMALFVAREEGSLSEATQFTRMLAGAEVNVAIGLTRLGYDVTYATRLGMDPFGDYIERKLELEGIHTEIIRDKERPTGFQWKNHVRKGDPATYYLRKNSAASCITEEDVDSIDFTGARLLHITGILPALSLNSRNAVYRIIEKARKEGMIISFDPNLRECLWESRSAMIRTINDLASKADIVLPGIQEGNILMGSKDPEEIAKFYQELGAKIVVVKLGDKGAYARSETEEGYFEGYPIKEVIDTVGAGDGFAVGVLSGVLEGVSLKEMANRGNAIGAMQVMVSSDNEDLPTREELERFQKEGHR</sequence>
<evidence type="ECO:0000313" key="8">
    <source>
        <dbReference type="EMBL" id="MBO8463516.1"/>
    </source>
</evidence>
<reference evidence="8" key="1">
    <citation type="submission" date="2020-10" db="EMBL/GenBank/DDBJ databases">
        <authorList>
            <person name="Gilroy R."/>
        </authorList>
    </citation>
    <scope>NUCLEOTIDE SEQUENCE</scope>
    <source>
        <strain evidence="8">E3-2379</strain>
    </source>
</reference>
<keyword evidence="4 8" id="KW-0418">Kinase</keyword>
<dbReference type="InterPro" id="IPR050306">
    <property type="entry name" value="PfkB_Carbo_kinase"/>
</dbReference>
<evidence type="ECO:0000256" key="2">
    <source>
        <dbReference type="ARBA" id="ARBA00022679"/>
    </source>
</evidence>
<dbReference type="GO" id="GO:0005524">
    <property type="term" value="F:ATP binding"/>
    <property type="evidence" value="ECO:0007669"/>
    <property type="project" value="UniProtKB-KW"/>
</dbReference>
<evidence type="ECO:0000256" key="5">
    <source>
        <dbReference type="ARBA" id="ARBA00022840"/>
    </source>
</evidence>
<dbReference type="GO" id="GO:0016301">
    <property type="term" value="F:kinase activity"/>
    <property type="evidence" value="ECO:0007669"/>
    <property type="project" value="UniProtKB-KW"/>
</dbReference>
<evidence type="ECO:0000259" key="7">
    <source>
        <dbReference type="Pfam" id="PF00294"/>
    </source>
</evidence>
<keyword evidence="2" id="KW-0808">Transferase</keyword>
<protein>
    <submittedName>
        <fullName evidence="8">Sugar kinase</fullName>
    </submittedName>
</protein>
<evidence type="ECO:0000256" key="1">
    <source>
        <dbReference type="ARBA" id="ARBA00010688"/>
    </source>
</evidence>
<dbReference type="PROSITE" id="PS00584">
    <property type="entry name" value="PFKB_KINASES_2"/>
    <property type="match status" value="1"/>
</dbReference>
<feature type="compositionally biased region" description="Basic and acidic residues" evidence="6">
    <location>
        <begin position="299"/>
        <end position="314"/>
    </location>
</feature>
<dbReference type="PANTHER" id="PTHR43085:SF1">
    <property type="entry name" value="PSEUDOURIDINE KINASE-RELATED"/>
    <property type="match status" value="1"/>
</dbReference>